<feature type="transmembrane region" description="Helical" evidence="12">
    <location>
        <begin position="55"/>
        <end position="75"/>
    </location>
</feature>
<feature type="transmembrane region" description="Helical" evidence="12">
    <location>
        <begin position="96"/>
        <end position="117"/>
    </location>
</feature>
<comment type="caution">
    <text evidence="14">The sequence shown here is derived from an EMBL/GenBank/DDBJ whole genome shotgun (WGS) entry which is preliminary data.</text>
</comment>
<feature type="domain" description="NnrU" evidence="13">
    <location>
        <begin position="69"/>
        <end position="203"/>
    </location>
</feature>
<dbReference type="Proteomes" id="UP000051677">
    <property type="component" value="Unassembled WGS sequence"/>
</dbReference>
<dbReference type="PANTHER" id="PTHR31040">
    <property type="entry name" value="NURIM"/>
    <property type="match status" value="1"/>
</dbReference>
<keyword evidence="8 12" id="KW-0812">Transmembrane</keyword>
<name>A0A0Q2U2U2_MYCGO</name>
<evidence type="ECO:0000256" key="5">
    <source>
        <dbReference type="ARBA" id="ARBA00022603"/>
    </source>
</evidence>
<evidence type="ECO:0000256" key="1">
    <source>
        <dbReference type="ARBA" id="ARBA00002096"/>
    </source>
</evidence>
<dbReference type="GO" id="GO:0008168">
    <property type="term" value="F:methyltransferase activity"/>
    <property type="evidence" value="ECO:0007669"/>
    <property type="project" value="UniProtKB-KW"/>
</dbReference>
<dbReference type="EC" id="2.1.1.334" evidence="4"/>
<dbReference type="Gene3D" id="1.20.120.1630">
    <property type="match status" value="1"/>
</dbReference>
<feature type="transmembrane region" description="Helical" evidence="12">
    <location>
        <begin position="137"/>
        <end position="162"/>
    </location>
</feature>
<evidence type="ECO:0000256" key="9">
    <source>
        <dbReference type="ARBA" id="ARBA00022989"/>
    </source>
</evidence>
<comment type="similarity">
    <text evidence="3">Belongs to the nurim family.</text>
</comment>
<feature type="transmembrane region" description="Helical" evidence="12">
    <location>
        <begin position="21"/>
        <end position="43"/>
    </location>
</feature>
<comment type="subcellular location">
    <subcellularLocation>
        <location evidence="2">Membrane</location>
        <topology evidence="2">Multi-pass membrane protein</topology>
    </subcellularLocation>
</comment>
<accession>A0A0Q2U2U2</accession>
<dbReference type="InterPro" id="IPR033580">
    <property type="entry name" value="Nurim-like"/>
</dbReference>
<evidence type="ECO:0000256" key="2">
    <source>
        <dbReference type="ARBA" id="ARBA00004141"/>
    </source>
</evidence>
<keyword evidence="5" id="KW-0489">Methyltransferase</keyword>
<sequence>MLHHAGTPTATDARFLRVLALLYGGLNYLVFFGVFLYLVGFVVDVAVPRSVDHAIAAPVGQAVAIDLGLLLLFALQHSVMARPAFKRWWTRFVPAPIERSTYVLVSNATFVLMFWQWRSIDITIWQLDSAPARTAMYAAGALGWLIALASTFMIDHFELFGIRQVLHNLLSKPLVQKGFRVVLLYRLVRHPLMLGFLIAFWAAPTMTAGHLLFAAANTVYIMIAVRFEERDLVREMGEQYRGYQERVPMLLPCVRR</sequence>
<feature type="transmembrane region" description="Helical" evidence="12">
    <location>
        <begin position="183"/>
        <end position="202"/>
    </location>
</feature>
<keyword evidence="7" id="KW-0949">S-adenosyl-L-methionine</keyword>
<dbReference type="AlphaFoldDB" id="A0A0Q2U2U2"/>
<dbReference type="STRING" id="1778.A9W97_30925"/>
<reference evidence="14 15" key="1">
    <citation type="submission" date="2015-10" db="EMBL/GenBank/DDBJ databases">
        <title>Mycobacterium gordonae draft genome assembly.</title>
        <authorList>
            <person name="Ustinova V."/>
            <person name="Smirnova T."/>
            <person name="Blagodatskikh K."/>
            <person name="Varlamov D."/>
            <person name="Larionova E."/>
            <person name="Chernousova L."/>
        </authorList>
    </citation>
    <scope>NUCLEOTIDE SEQUENCE [LARGE SCALE GENOMIC DNA]</scope>
    <source>
        <strain evidence="14 15">CTRI 14-8773</strain>
    </source>
</reference>
<organism evidence="14 15">
    <name type="scientific">Mycobacterium gordonae</name>
    <dbReference type="NCBI Taxonomy" id="1778"/>
    <lineage>
        <taxon>Bacteria</taxon>
        <taxon>Bacillati</taxon>
        <taxon>Actinomycetota</taxon>
        <taxon>Actinomycetes</taxon>
        <taxon>Mycobacteriales</taxon>
        <taxon>Mycobacteriaceae</taxon>
        <taxon>Mycobacterium</taxon>
    </lineage>
</organism>
<evidence type="ECO:0000256" key="11">
    <source>
        <dbReference type="ARBA" id="ARBA00048134"/>
    </source>
</evidence>
<feature type="transmembrane region" description="Helical" evidence="12">
    <location>
        <begin position="208"/>
        <end position="227"/>
    </location>
</feature>
<dbReference type="InterPro" id="IPR009915">
    <property type="entry name" value="NnrU_dom"/>
</dbReference>
<evidence type="ECO:0000256" key="3">
    <source>
        <dbReference type="ARBA" id="ARBA00010631"/>
    </source>
</evidence>
<evidence type="ECO:0000256" key="10">
    <source>
        <dbReference type="ARBA" id="ARBA00023136"/>
    </source>
</evidence>
<evidence type="ECO:0000259" key="13">
    <source>
        <dbReference type="Pfam" id="PF07298"/>
    </source>
</evidence>
<evidence type="ECO:0000313" key="15">
    <source>
        <dbReference type="Proteomes" id="UP000051677"/>
    </source>
</evidence>
<proteinExistence type="inferred from homology"/>
<dbReference type="EMBL" id="LKTM01000388">
    <property type="protein sequence ID" value="KQH75112.1"/>
    <property type="molecule type" value="Genomic_DNA"/>
</dbReference>
<keyword evidence="6" id="KW-0808">Transferase</keyword>
<dbReference type="GO" id="GO:0016020">
    <property type="term" value="C:membrane"/>
    <property type="evidence" value="ECO:0007669"/>
    <property type="project" value="UniProtKB-SubCell"/>
</dbReference>
<evidence type="ECO:0000256" key="7">
    <source>
        <dbReference type="ARBA" id="ARBA00022691"/>
    </source>
</evidence>
<dbReference type="Pfam" id="PF07298">
    <property type="entry name" value="NnrU"/>
    <property type="match status" value="1"/>
</dbReference>
<keyword evidence="9 12" id="KW-1133">Transmembrane helix</keyword>
<evidence type="ECO:0000256" key="8">
    <source>
        <dbReference type="ARBA" id="ARBA00022692"/>
    </source>
</evidence>
<evidence type="ECO:0000313" key="14">
    <source>
        <dbReference type="EMBL" id="KQH75112.1"/>
    </source>
</evidence>
<keyword evidence="10 12" id="KW-0472">Membrane</keyword>
<protein>
    <recommendedName>
        <fullName evidence="4">methanethiol S-methyltransferase</fullName>
        <ecNumber evidence="4">2.1.1.334</ecNumber>
    </recommendedName>
</protein>
<dbReference type="InterPro" id="IPR054700">
    <property type="entry name" value="MddA"/>
</dbReference>
<comment type="catalytic activity">
    <reaction evidence="11">
        <text>methanethiol + S-adenosyl-L-methionine = dimethyl sulfide + S-adenosyl-L-homocysteine + H(+)</text>
        <dbReference type="Rhea" id="RHEA:50428"/>
        <dbReference type="ChEBI" id="CHEBI:15378"/>
        <dbReference type="ChEBI" id="CHEBI:16007"/>
        <dbReference type="ChEBI" id="CHEBI:17437"/>
        <dbReference type="ChEBI" id="CHEBI:57856"/>
        <dbReference type="ChEBI" id="CHEBI:59789"/>
        <dbReference type="EC" id="2.1.1.334"/>
    </reaction>
</comment>
<gene>
    <name evidence="14" type="ORF">AO501_26210</name>
</gene>
<comment type="function">
    <text evidence="1">Catalyzes the methylation of methanethiol (MeSH) to yield dimethylsulphide (DMS).</text>
</comment>
<evidence type="ECO:0000256" key="6">
    <source>
        <dbReference type="ARBA" id="ARBA00022679"/>
    </source>
</evidence>
<dbReference type="GO" id="GO:0032259">
    <property type="term" value="P:methylation"/>
    <property type="evidence" value="ECO:0007669"/>
    <property type="project" value="UniProtKB-KW"/>
</dbReference>
<dbReference type="PANTHER" id="PTHR31040:SF1">
    <property type="entry name" value="NURIM"/>
    <property type="match status" value="1"/>
</dbReference>
<dbReference type="NCBIfam" id="NF045656">
    <property type="entry name" value="MeththiolMtaseMddA"/>
    <property type="match status" value="1"/>
</dbReference>
<evidence type="ECO:0000256" key="12">
    <source>
        <dbReference type="SAM" id="Phobius"/>
    </source>
</evidence>
<evidence type="ECO:0000256" key="4">
    <source>
        <dbReference type="ARBA" id="ARBA00012149"/>
    </source>
</evidence>